<proteinExistence type="predicted"/>
<protein>
    <submittedName>
        <fullName evidence="1">Uncharacterized protein</fullName>
    </submittedName>
</protein>
<evidence type="ECO:0000313" key="1">
    <source>
        <dbReference type="EMBL" id="GJN88321.1"/>
    </source>
</evidence>
<dbReference type="AlphaFoldDB" id="A0AAV5G6Z1"/>
<comment type="caution">
    <text evidence="1">The sequence shown here is derived from an EMBL/GenBank/DDBJ whole genome shotgun (WGS) entry which is preliminary data.</text>
</comment>
<organism evidence="1 2">
    <name type="scientific">Rhodotorula paludigena</name>
    <dbReference type="NCBI Taxonomy" id="86838"/>
    <lineage>
        <taxon>Eukaryota</taxon>
        <taxon>Fungi</taxon>
        <taxon>Dikarya</taxon>
        <taxon>Basidiomycota</taxon>
        <taxon>Pucciniomycotina</taxon>
        <taxon>Microbotryomycetes</taxon>
        <taxon>Sporidiobolales</taxon>
        <taxon>Sporidiobolaceae</taxon>
        <taxon>Rhodotorula</taxon>
    </lineage>
</organism>
<sequence>MHRFWDSVYAHLHQLVLDALASDHAALLVPLLGLSRHFRALAARYLVKEYSGTRFVRWDPVDEVHDRPVIEGGEWIKPAAAIARQIVVSSRSPYDSFESDDPRARLGEENEEDAADHFVPLVLEAFDPVTLVCTFKPAMKTRLHTDIICDDSPERVAAPDIIRGIDAIPTGWYRATRSSDKKKTIMHGLVLAYAPEYFAEPATVGAFDFPPGKDVSKKIVGEQLHWVNWRVSYDISRDDSAYEVMHEMEELLGRADEFGDLGMTFVPAFCSFDKAEIPLIDLFKPPQLSEKARWDFSP</sequence>
<accession>A0AAV5G6Z1</accession>
<gene>
    <name evidence="1" type="ORF">Rhopal_001286-T1</name>
</gene>
<dbReference type="EMBL" id="BQKY01000003">
    <property type="protein sequence ID" value="GJN88321.1"/>
    <property type="molecule type" value="Genomic_DNA"/>
</dbReference>
<evidence type="ECO:0000313" key="2">
    <source>
        <dbReference type="Proteomes" id="UP001342314"/>
    </source>
</evidence>
<keyword evidence="2" id="KW-1185">Reference proteome</keyword>
<name>A0AAV5G6Z1_9BASI</name>
<reference evidence="1 2" key="1">
    <citation type="submission" date="2021-12" db="EMBL/GenBank/DDBJ databases">
        <title>High titer production of polyol ester of fatty acids by Rhodotorula paludigena BS15 towards product separation-free biomass refinery.</title>
        <authorList>
            <person name="Mano J."/>
            <person name="Ono H."/>
            <person name="Tanaka T."/>
            <person name="Naito K."/>
            <person name="Sushida H."/>
            <person name="Ike M."/>
            <person name="Tokuyasu K."/>
            <person name="Kitaoka M."/>
        </authorList>
    </citation>
    <scope>NUCLEOTIDE SEQUENCE [LARGE SCALE GENOMIC DNA]</scope>
    <source>
        <strain evidence="1 2">BS15</strain>
    </source>
</reference>
<dbReference type="Proteomes" id="UP001342314">
    <property type="component" value="Unassembled WGS sequence"/>
</dbReference>